<dbReference type="EC" id="2.3.1.191" evidence="7"/>
<comment type="function">
    <text evidence="7">Catalyzes the N-acylation of UDP-3-O-acylglucosamine using 3-hydroxyacyl-ACP as the acyl donor. Is involved in the biosynthesis of lipid A, a phosphorylated glycolipid that anchors the lipopolysaccharide to the outer membrane of the cell.</text>
</comment>
<dbReference type="GO" id="GO:0103118">
    <property type="term" value="F:UDP-3-O-[(3R)-3-hydroxyacyl]-glucosamine N-acyltransferase activity"/>
    <property type="evidence" value="ECO:0007669"/>
    <property type="project" value="UniProtKB-EC"/>
</dbReference>
<dbReference type="InterPro" id="IPR020573">
    <property type="entry name" value="UDP_GlcNAc_AcTrfase_non-rep"/>
</dbReference>
<keyword evidence="1 7" id="KW-0444">Lipid biosynthesis</keyword>
<comment type="catalytic activity">
    <reaction evidence="7">
        <text>a UDP-3-O-[(3R)-3-hydroxyacyl]-alpha-D-glucosamine + a (3R)-hydroxyacyl-[ACP] = a UDP-2-N,3-O-bis[(3R)-3-hydroxyacyl]-alpha-D-glucosamine + holo-[ACP] + H(+)</text>
        <dbReference type="Rhea" id="RHEA:53836"/>
        <dbReference type="Rhea" id="RHEA-COMP:9685"/>
        <dbReference type="Rhea" id="RHEA-COMP:9945"/>
        <dbReference type="ChEBI" id="CHEBI:15378"/>
        <dbReference type="ChEBI" id="CHEBI:64479"/>
        <dbReference type="ChEBI" id="CHEBI:78827"/>
        <dbReference type="ChEBI" id="CHEBI:137740"/>
        <dbReference type="ChEBI" id="CHEBI:137748"/>
        <dbReference type="EC" id="2.3.1.191"/>
    </reaction>
</comment>
<dbReference type="NCBIfam" id="TIGR01853">
    <property type="entry name" value="lipid_A_lpxD"/>
    <property type="match status" value="1"/>
</dbReference>
<feature type="domain" description="UDP-3-O-[3-hydroxymyristoyl] glucosamine N-acyltransferase non-repeat region" evidence="9">
    <location>
        <begin position="37"/>
        <end position="99"/>
    </location>
</feature>
<evidence type="ECO:0000256" key="2">
    <source>
        <dbReference type="ARBA" id="ARBA00022556"/>
    </source>
</evidence>
<protein>
    <recommendedName>
        <fullName evidence="7">UDP-3-O-acylglucosamine N-acyltransferase</fullName>
        <ecNumber evidence="7">2.3.1.191</ecNumber>
    </recommendedName>
</protein>
<comment type="pathway">
    <text evidence="7">Bacterial outer membrane biogenesis; LPS lipid A biosynthesis.</text>
</comment>
<evidence type="ECO:0000256" key="4">
    <source>
        <dbReference type="ARBA" id="ARBA00022737"/>
    </source>
</evidence>
<evidence type="ECO:0000313" key="12">
    <source>
        <dbReference type="Proteomes" id="UP001196870"/>
    </source>
</evidence>
<evidence type="ECO:0000256" key="5">
    <source>
        <dbReference type="ARBA" id="ARBA00023098"/>
    </source>
</evidence>
<dbReference type="Pfam" id="PF04613">
    <property type="entry name" value="LpxD"/>
    <property type="match status" value="1"/>
</dbReference>
<feature type="region of interest" description="Disordered" evidence="8">
    <location>
        <begin position="340"/>
        <end position="364"/>
    </location>
</feature>
<evidence type="ECO:0000256" key="6">
    <source>
        <dbReference type="ARBA" id="ARBA00023315"/>
    </source>
</evidence>
<comment type="caution">
    <text evidence="11">The sequence shown here is derived from an EMBL/GenBank/DDBJ whole genome shotgun (WGS) entry which is preliminary data.</text>
</comment>
<evidence type="ECO:0000259" key="10">
    <source>
        <dbReference type="Pfam" id="PF25087"/>
    </source>
</evidence>
<evidence type="ECO:0000256" key="3">
    <source>
        <dbReference type="ARBA" id="ARBA00022679"/>
    </source>
</evidence>
<name>A0ABS5F7P7_9PROT</name>
<comment type="subunit">
    <text evidence="7">Homotrimer.</text>
</comment>
<evidence type="ECO:0000256" key="8">
    <source>
        <dbReference type="SAM" id="MobiDB-lite"/>
    </source>
</evidence>
<evidence type="ECO:0000256" key="7">
    <source>
        <dbReference type="HAMAP-Rule" id="MF_00523"/>
    </source>
</evidence>
<dbReference type="Gene3D" id="3.40.1390.10">
    <property type="entry name" value="MurE/MurF, N-terminal domain"/>
    <property type="match status" value="1"/>
</dbReference>
<feature type="domain" description="Mannose-1-phosphate guanyltransferase C-terminal" evidence="10">
    <location>
        <begin position="123"/>
        <end position="230"/>
    </location>
</feature>
<feature type="active site" description="Proton acceptor" evidence="7">
    <location>
        <position position="252"/>
    </location>
</feature>
<dbReference type="CDD" id="cd03352">
    <property type="entry name" value="LbH_LpxD"/>
    <property type="match status" value="1"/>
</dbReference>
<dbReference type="InterPro" id="IPR056729">
    <property type="entry name" value="GMPPB_C"/>
</dbReference>
<keyword evidence="4 7" id="KW-0677">Repeat</keyword>
<evidence type="ECO:0000256" key="1">
    <source>
        <dbReference type="ARBA" id="ARBA00022516"/>
    </source>
</evidence>
<gene>
    <name evidence="7 11" type="primary">lpxD</name>
    <name evidence="11" type="ORF">GXW71_29215</name>
</gene>
<evidence type="ECO:0000259" key="9">
    <source>
        <dbReference type="Pfam" id="PF04613"/>
    </source>
</evidence>
<dbReference type="PROSITE" id="PS00101">
    <property type="entry name" value="HEXAPEP_TRANSFERASES"/>
    <property type="match status" value="2"/>
</dbReference>
<dbReference type="Pfam" id="PF25087">
    <property type="entry name" value="GMPPB_C"/>
    <property type="match status" value="1"/>
</dbReference>
<comment type="similarity">
    <text evidence="7">Belongs to the transferase hexapeptide repeat family. LpxD subfamily.</text>
</comment>
<dbReference type="InterPro" id="IPR007691">
    <property type="entry name" value="LpxD"/>
</dbReference>
<dbReference type="Gene3D" id="2.160.10.10">
    <property type="entry name" value="Hexapeptide repeat proteins"/>
    <property type="match status" value="1"/>
</dbReference>
<dbReference type="PANTHER" id="PTHR43378:SF2">
    <property type="entry name" value="UDP-3-O-ACYLGLUCOSAMINE N-ACYLTRANSFERASE 1, MITOCHONDRIAL-RELATED"/>
    <property type="match status" value="1"/>
</dbReference>
<reference evidence="12" key="1">
    <citation type="journal article" date="2021" name="Syst. Appl. Microbiol.">
        <title>Roseomonas hellenica sp. nov., isolated from roots of wild-growing Alkanna tinctoria.</title>
        <authorList>
            <person name="Rat A."/>
            <person name="Naranjo H.D."/>
            <person name="Lebbe L."/>
            <person name="Cnockaert M."/>
            <person name="Krigas N."/>
            <person name="Grigoriadou K."/>
            <person name="Maloupa E."/>
            <person name="Willems A."/>
        </authorList>
    </citation>
    <scope>NUCLEOTIDE SEQUENCE [LARGE SCALE GENOMIC DNA]</scope>
    <source>
        <strain evidence="12">LMG 31523</strain>
    </source>
</reference>
<proteinExistence type="inferred from homology"/>
<dbReference type="InterPro" id="IPR018357">
    <property type="entry name" value="Hexapep_transf_CS"/>
</dbReference>
<organism evidence="11 12">
    <name type="scientific">Plastoroseomonas hellenica</name>
    <dbReference type="NCBI Taxonomy" id="2687306"/>
    <lineage>
        <taxon>Bacteria</taxon>
        <taxon>Pseudomonadati</taxon>
        <taxon>Pseudomonadota</taxon>
        <taxon>Alphaproteobacteria</taxon>
        <taxon>Acetobacterales</taxon>
        <taxon>Acetobacteraceae</taxon>
        <taxon>Plastoroseomonas</taxon>
    </lineage>
</organism>
<dbReference type="HAMAP" id="MF_00523">
    <property type="entry name" value="LpxD"/>
    <property type="match status" value="1"/>
</dbReference>
<dbReference type="SUPFAM" id="SSF51161">
    <property type="entry name" value="Trimeric LpxA-like enzymes"/>
    <property type="match status" value="1"/>
</dbReference>
<sequence length="364" mass="37004">MAADPRFFEVTGPHSLAVIAEVAGGRFEGDGGRLFAGIGSLPSATPDQVSFLDNRRYVDALETTRAGAVVVDEAMLERVPAGCVPIVAKQPAIGFARVALLFHPPAPRRPGIHPTAVIGEGASIGEGTEIGPYAVVGEGASIGPDSLVEPHAVVGRGVVLGARARIHNHASITHTIAGDDVVLHPGARVGNEGFGFTTDPASGRYVTMPQLGRVVLGDGVEVGANVTIDRGASLDTEIGAGTRIDNLVQIGHNVRTGQGCVLVAQVGISGSSTLGDHVVLAGQAGVAGHLTIGSGARIGAQAGVMKDVAPGMDVAGLPAKPARDHWREVAALRRIAGNGPLTRMETAGAPSAAAGRNDRKQGRD</sequence>
<keyword evidence="2 7" id="KW-0441">Lipid A biosynthesis</keyword>
<keyword evidence="5 7" id="KW-0443">Lipid metabolism</keyword>
<accession>A0ABS5F7P7</accession>
<dbReference type="EMBL" id="JAAGBB010000058">
    <property type="protein sequence ID" value="MBR0668468.1"/>
    <property type="molecule type" value="Genomic_DNA"/>
</dbReference>
<dbReference type="NCBIfam" id="NF002060">
    <property type="entry name" value="PRK00892.1"/>
    <property type="match status" value="1"/>
</dbReference>
<keyword evidence="12" id="KW-1185">Reference proteome</keyword>
<keyword evidence="6 7" id="KW-0012">Acyltransferase</keyword>
<dbReference type="InterPro" id="IPR011004">
    <property type="entry name" value="Trimer_LpxA-like_sf"/>
</dbReference>
<dbReference type="RefSeq" id="WP_211856244.1">
    <property type="nucleotide sequence ID" value="NZ_JAAGBB010000058.1"/>
</dbReference>
<dbReference type="PANTHER" id="PTHR43378">
    <property type="entry name" value="UDP-3-O-ACYLGLUCOSAMINE N-ACYLTRANSFERASE"/>
    <property type="match status" value="1"/>
</dbReference>
<evidence type="ECO:0000313" key="11">
    <source>
        <dbReference type="EMBL" id="MBR0668468.1"/>
    </source>
</evidence>
<keyword evidence="3 7" id="KW-0808">Transferase</keyword>
<dbReference type="Proteomes" id="UP001196870">
    <property type="component" value="Unassembled WGS sequence"/>
</dbReference>